<proteinExistence type="predicted"/>
<name>A0ACB9SSE8_HOLOL</name>
<evidence type="ECO:0000313" key="2">
    <source>
        <dbReference type="Proteomes" id="UP001056778"/>
    </source>
</evidence>
<reference evidence="1" key="1">
    <citation type="submission" date="2022-04" db="EMBL/GenBank/DDBJ databases">
        <title>Chromosome-scale genome assembly of Holotrichia oblita Faldermann.</title>
        <authorList>
            <person name="Rongchong L."/>
        </authorList>
    </citation>
    <scope>NUCLEOTIDE SEQUENCE</scope>
    <source>
        <strain evidence="1">81SQS9</strain>
    </source>
</reference>
<gene>
    <name evidence="1" type="ORF">MML48_7g00017469</name>
</gene>
<organism evidence="1 2">
    <name type="scientific">Holotrichia oblita</name>
    <name type="common">Chafer beetle</name>
    <dbReference type="NCBI Taxonomy" id="644536"/>
    <lineage>
        <taxon>Eukaryota</taxon>
        <taxon>Metazoa</taxon>
        <taxon>Ecdysozoa</taxon>
        <taxon>Arthropoda</taxon>
        <taxon>Hexapoda</taxon>
        <taxon>Insecta</taxon>
        <taxon>Pterygota</taxon>
        <taxon>Neoptera</taxon>
        <taxon>Endopterygota</taxon>
        <taxon>Coleoptera</taxon>
        <taxon>Polyphaga</taxon>
        <taxon>Scarabaeiformia</taxon>
        <taxon>Scarabaeidae</taxon>
        <taxon>Melolonthinae</taxon>
        <taxon>Holotrichia</taxon>
    </lineage>
</organism>
<accession>A0ACB9SSE8</accession>
<dbReference type="EMBL" id="CM043021">
    <property type="protein sequence ID" value="KAI4457521.1"/>
    <property type="molecule type" value="Genomic_DNA"/>
</dbReference>
<sequence length="554" mass="62774">MIRLRRIIPNKLDNTYILYTRKRKLNLNVILAETYATVGKIPTELENVPYDDTSTFSDMVQFNFHKARIVVEEKLIDSLKYHKSTRRLDLNERKAKVENIMSYLEKCDSMLEVNFTTRRRDGTFTLIKGFKATHKSHRMPVAGGLRYSTTVDRDSVFALASLVTFKCAMVGIPFGGAVGGICINPKKFSAHELEHITRRYTIELAKKGFLGPELDIICPDLNTSEREMSWISDTYRKTFGYRDIHARGCVAGKPVSQGGIYGREAAEGRGLFNVLDQFIQNDGYMKSLGLRTGWKDKTFILQGFGKVGMHTMRFLTRMGAKCIGINEIDANIVNPHGINYSDLRNYKLKTGSVANFPGAQPYEGKNLICEPCDILIPCAMENLIKQETAQGIQAKIIAEGASGPITPAGDKVLISKNVLILPDIITIGGGITVSYYEWLKNLNHVYFGRLSYKYERDCNYLLLQSVQESLQRYFGQEEKVTIPIVPSETFKKRIYGATERDVVRNGLMWTMESSCNELMKTAREFNLGTDFRTASYVYAIQKIFFTIHEARLNA</sequence>
<keyword evidence="2" id="KW-1185">Reference proteome</keyword>
<evidence type="ECO:0000313" key="1">
    <source>
        <dbReference type="EMBL" id="KAI4457521.1"/>
    </source>
</evidence>
<comment type="caution">
    <text evidence="1">The sequence shown here is derived from an EMBL/GenBank/DDBJ whole genome shotgun (WGS) entry which is preliminary data.</text>
</comment>
<protein>
    <submittedName>
        <fullName evidence="1">Glutamate dehydrogenase</fullName>
    </submittedName>
</protein>
<dbReference type="Proteomes" id="UP001056778">
    <property type="component" value="Chromosome 7"/>
</dbReference>